<keyword evidence="1" id="KW-0540">Nuclease</keyword>
<feature type="compositionally biased region" description="Acidic residues" evidence="10">
    <location>
        <begin position="1127"/>
        <end position="1176"/>
    </location>
</feature>
<evidence type="ECO:0000259" key="11">
    <source>
        <dbReference type="PROSITE" id="PS50994"/>
    </source>
</evidence>
<dbReference type="GO" id="GO:0046872">
    <property type="term" value="F:metal ion binding"/>
    <property type="evidence" value="ECO:0007669"/>
    <property type="project" value="UniProtKB-KW"/>
</dbReference>
<keyword evidence="3" id="KW-0255">Endonuclease</keyword>
<proteinExistence type="predicted"/>
<feature type="compositionally biased region" description="Acidic residues" evidence="10">
    <location>
        <begin position="1095"/>
        <end position="1107"/>
    </location>
</feature>
<dbReference type="InterPro" id="IPR012337">
    <property type="entry name" value="RNaseH-like_sf"/>
</dbReference>
<keyword evidence="2" id="KW-0479">Metal-binding</keyword>
<keyword evidence="8" id="KW-0239">DNA-directed DNA polymerase</keyword>
<dbReference type="InterPro" id="IPR036397">
    <property type="entry name" value="RNaseH_sf"/>
</dbReference>
<evidence type="ECO:0000256" key="9">
    <source>
        <dbReference type="ARBA" id="ARBA00023172"/>
    </source>
</evidence>
<feature type="region of interest" description="Disordered" evidence="10">
    <location>
        <begin position="608"/>
        <end position="644"/>
    </location>
</feature>
<dbReference type="Pfam" id="PF00665">
    <property type="entry name" value="rve"/>
    <property type="match status" value="1"/>
</dbReference>
<dbReference type="PANTHER" id="PTHR42648:SF11">
    <property type="entry name" value="TRANSPOSON TY4-P GAG-POL POLYPROTEIN"/>
    <property type="match status" value="1"/>
</dbReference>
<dbReference type="AlphaFoldDB" id="A0A6L2J1A2"/>
<dbReference type="InterPro" id="IPR039537">
    <property type="entry name" value="Retrotran_Ty1/copia-like"/>
</dbReference>
<keyword evidence="4" id="KW-0378">Hydrolase</keyword>
<reference evidence="12" key="1">
    <citation type="journal article" date="2019" name="Sci. Rep.">
        <title>Draft genome of Tanacetum cinerariifolium, the natural source of mosquito coil.</title>
        <authorList>
            <person name="Yamashiro T."/>
            <person name="Shiraishi A."/>
            <person name="Satake H."/>
            <person name="Nakayama K."/>
        </authorList>
    </citation>
    <scope>NUCLEOTIDE SEQUENCE</scope>
</reference>
<evidence type="ECO:0000256" key="10">
    <source>
        <dbReference type="SAM" id="MobiDB-lite"/>
    </source>
</evidence>
<name>A0A6L2J1A2_TANCI</name>
<keyword evidence="8" id="KW-0808">Transferase</keyword>
<dbReference type="GO" id="GO:0016787">
    <property type="term" value="F:hydrolase activity"/>
    <property type="evidence" value="ECO:0007669"/>
    <property type="project" value="UniProtKB-KW"/>
</dbReference>
<dbReference type="PANTHER" id="PTHR42648">
    <property type="entry name" value="TRANSPOSASE, PUTATIVE-RELATED"/>
    <property type="match status" value="1"/>
</dbReference>
<dbReference type="GO" id="GO:0004519">
    <property type="term" value="F:endonuclease activity"/>
    <property type="evidence" value="ECO:0007669"/>
    <property type="project" value="UniProtKB-KW"/>
</dbReference>
<dbReference type="GO" id="GO:0006310">
    <property type="term" value="P:DNA recombination"/>
    <property type="evidence" value="ECO:0007669"/>
    <property type="project" value="UniProtKB-KW"/>
</dbReference>
<feature type="compositionally biased region" description="Low complexity" evidence="10">
    <location>
        <begin position="629"/>
        <end position="640"/>
    </location>
</feature>
<evidence type="ECO:0000256" key="1">
    <source>
        <dbReference type="ARBA" id="ARBA00022722"/>
    </source>
</evidence>
<dbReference type="GO" id="GO:0003676">
    <property type="term" value="F:nucleic acid binding"/>
    <property type="evidence" value="ECO:0007669"/>
    <property type="project" value="InterPro"/>
</dbReference>
<keyword evidence="6" id="KW-0229">DNA integration</keyword>
<evidence type="ECO:0000313" key="12">
    <source>
        <dbReference type="EMBL" id="GEU30562.1"/>
    </source>
</evidence>
<dbReference type="EMBL" id="BKCJ010000167">
    <property type="protein sequence ID" value="GEU30562.1"/>
    <property type="molecule type" value="Genomic_DNA"/>
</dbReference>
<evidence type="ECO:0000256" key="5">
    <source>
        <dbReference type="ARBA" id="ARBA00022842"/>
    </source>
</evidence>
<accession>A0A6L2J1A2</accession>
<evidence type="ECO:0000256" key="4">
    <source>
        <dbReference type="ARBA" id="ARBA00022801"/>
    </source>
</evidence>
<organism evidence="12">
    <name type="scientific">Tanacetum cinerariifolium</name>
    <name type="common">Dalmatian daisy</name>
    <name type="synonym">Chrysanthemum cinerariifolium</name>
    <dbReference type="NCBI Taxonomy" id="118510"/>
    <lineage>
        <taxon>Eukaryota</taxon>
        <taxon>Viridiplantae</taxon>
        <taxon>Streptophyta</taxon>
        <taxon>Embryophyta</taxon>
        <taxon>Tracheophyta</taxon>
        <taxon>Spermatophyta</taxon>
        <taxon>Magnoliopsida</taxon>
        <taxon>eudicotyledons</taxon>
        <taxon>Gunneridae</taxon>
        <taxon>Pentapetalae</taxon>
        <taxon>asterids</taxon>
        <taxon>campanulids</taxon>
        <taxon>Asterales</taxon>
        <taxon>Asteraceae</taxon>
        <taxon>Asteroideae</taxon>
        <taxon>Anthemideae</taxon>
        <taxon>Anthemidinae</taxon>
        <taxon>Tanacetum</taxon>
    </lineage>
</organism>
<keyword evidence="7" id="KW-0695">RNA-directed DNA polymerase</keyword>
<feature type="region of interest" description="Disordered" evidence="10">
    <location>
        <begin position="1069"/>
        <end position="1219"/>
    </location>
</feature>
<evidence type="ECO:0000256" key="8">
    <source>
        <dbReference type="ARBA" id="ARBA00022932"/>
    </source>
</evidence>
<evidence type="ECO:0000256" key="2">
    <source>
        <dbReference type="ARBA" id="ARBA00022723"/>
    </source>
</evidence>
<gene>
    <name evidence="12" type="ORF">Tci_002540</name>
</gene>
<keyword evidence="5" id="KW-0460">Magnesium</keyword>
<comment type="caution">
    <text evidence="12">The sequence shown here is derived from an EMBL/GenBank/DDBJ whole genome shotgun (WGS) entry which is preliminary data.</text>
</comment>
<protein>
    <submittedName>
        <fullName evidence="12">Putative ribonuclease H-like domain-containing protein</fullName>
    </submittedName>
</protein>
<feature type="domain" description="Integrase catalytic" evidence="11">
    <location>
        <begin position="389"/>
        <end position="564"/>
    </location>
</feature>
<feature type="compositionally biased region" description="Basic and acidic residues" evidence="10">
    <location>
        <begin position="1206"/>
        <end position="1219"/>
    </location>
</feature>
<evidence type="ECO:0000256" key="7">
    <source>
        <dbReference type="ARBA" id="ARBA00022918"/>
    </source>
</evidence>
<dbReference type="PROSITE" id="PS50994">
    <property type="entry name" value="INTEGRASE"/>
    <property type="match status" value="1"/>
</dbReference>
<keyword evidence="8" id="KW-0548">Nucleotidyltransferase</keyword>
<dbReference type="InterPro" id="IPR001584">
    <property type="entry name" value="Integrase_cat-core"/>
</dbReference>
<sequence>MEQVCDGCQAGLTVSVFKQGDDPIDAINHMMSLLSVVVTSCFPTTNNQLRNSSNPRQQATIYDGRVTVQPVQGRHISYATSTSKTYTPRTSASTNGKQRAVICYNCKGEGHISKHYTKPKRKRDDSWFKDKVLLVQAQANGQTNYAIVICDSEETPLLAEESHPILSNRPTIVEVPSELPKVCMEQVLIITTLKEEIRNLKGKAIVENAVTSPTIALKMYEMDVQPIASRLLHNRMVHSEYLRKTIALENDTPKPIVTLVYSRKSKRSKTSVPASKYKINKSMTTNNKEPSKSKESKVSNVHLPLLINAGTVKFRNDHVEKIMGFGDYQIGNVTISKVYYVKGFGHNLFSVGQFCDSNLEVAFCQHTCYVRNLEGPSVFGLCNRKSKKKTHKPKSEDTNQEKLYLLHMDLCGPMRVASINGKKYILVIFDGYSRFTWVKSKDEAPYFIIKFLKMIQVRLKTHVRRIRTNNGSEFVNQTLREYYETVGISHETSVARSPQQNSVVERRNRTLIKAACTMLIYAKALLFLWAEVVATAYLEPAIHEMTPATISSGLVPDPPSSTPFVPPLRTNWDMLFQSLFDELLTLPPSVDHPAPEVIALITEVVAPEPATSTGSPSSTTVDQDAPLPSNSQTTTKTQSSIIPGDVDDNNHDFDVAHMNNDPFFGILIPKVSSDQSSSTDFNHTVVHPDLQISEHNRKWTKDHPLDNIIGQLARPVSTRLQLHEQVLFYYYDTFLTSVEPKTYKDAFTQSCWIEAIIMDSMKAQRMALDEALVATTNRLKIGKGNQRLSPDLKSNKATIHVVLDALKLTLVYNAFLITASVLEIYVQEFWTTVTLHHTSLRFKLNGKSHTLNMDNFRDMLNICPRLPRERFQDPPVEDEILSFLSDVDHSGKIRVLTDVNVNSMHQPWRSFAAIIIRRLSGKTTSLDNLVYQVENKNAKKNNDMYFLRFTKVIIDFYMSKDQSISRRNKMFWHTTRDDPMFNTISDIKILRFTEPFSLIIPPKAKTTYKKKAKEPVTIKTASESVSKGLKLKTQAKTKQPAKKTKAKGLTMLTEAALSEADQLKLATKRSKKDFHISHASGSGDGVGKLSKVLDEQEQEDSSTDEGTDTLSGVLDVPKYESKSDMESWGDSDEEGDDNDDGNNDDEGDDDAESNDEQTESKNDDDESMDNEDDEEVKELYNDVNINLGNADAKMTDADQGTTKQHVYQEKEDAHVTLTH</sequence>
<feature type="compositionally biased region" description="Low complexity" evidence="10">
    <location>
        <begin position="611"/>
        <end position="620"/>
    </location>
</feature>
<evidence type="ECO:0000256" key="6">
    <source>
        <dbReference type="ARBA" id="ARBA00022908"/>
    </source>
</evidence>
<dbReference type="GO" id="GO:0003887">
    <property type="term" value="F:DNA-directed DNA polymerase activity"/>
    <property type="evidence" value="ECO:0007669"/>
    <property type="project" value="UniProtKB-KW"/>
</dbReference>
<keyword evidence="9" id="KW-0233">DNA recombination</keyword>
<dbReference type="SUPFAM" id="SSF53098">
    <property type="entry name" value="Ribonuclease H-like"/>
    <property type="match status" value="1"/>
</dbReference>
<dbReference type="Gene3D" id="3.30.420.10">
    <property type="entry name" value="Ribonuclease H-like superfamily/Ribonuclease H"/>
    <property type="match status" value="1"/>
</dbReference>
<evidence type="ECO:0000256" key="3">
    <source>
        <dbReference type="ARBA" id="ARBA00022759"/>
    </source>
</evidence>
<dbReference type="GO" id="GO:0015074">
    <property type="term" value="P:DNA integration"/>
    <property type="evidence" value="ECO:0007669"/>
    <property type="project" value="UniProtKB-KW"/>
</dbReference>
<dbReference type="GO" id="GO:0003964">
    <property type="term" value="F:RNA-directed DNA polymerase activity"/>
    <property type="evidence" value="ECO:0007669"/>
    <property type="project" value="UniProtKB-KW"/>
</dbReference>